<protein>
    <recommendedName>
        <fullName evidence="4">Sporulation membrane protein YtrI C-terminal domain-containing protein</fullName>
    </recommendedName>
</protein>
<evidence type="ECO:0000313" key="5">
    <source>
        <dbReference type="EMBL" id="OAR03320.1"/>
    </source>
</evidence>
<gene>
    <name evidence="5" type="ORF">SA87_03965</name>
</gene>
<keyword evidence="6" id="KW-1185">Reference proteome</keyword>
<dbReference type="AlphaFoldDB" id="A0A179INP3"/>
<dbReference type="STRING" id="1484.SA87_03965"/>
<keyword evidence="1" id="KW-0175">Coiled coil</keyword>
<name>A0A179INP3_HYDSH</name>
<dbReference type="Proteomes" id="UP000243024">
    <property type="component" value="Unassembled WGS sequence"/>
</dbReference>
<evidence type="ECO:0000259" key="4">
    <source>
        <dbReference type="Pfam" id="PF26347"/>
    </source>
</evidence>
<comment type="caution">
    <text evidence="5">The sequence shown here is derived from an EMBL/GenBank/DDBJ whole genome shotgun (WGS) entry which is preliminary data.</text>
</comment>
<accession>A0A179INP3</accession>
<evidence type="ECO:0000256" key="2">
    <source>
        <dbReference type="SAM" id="MobiDB-lite"/>
    </source>
</evidence>
<evidence type="ECO:0000256" key="3">
    <source>
        <dbReference type="SAM" id="Phobius"/>
    </source>
</evidence>
<proteinExistence type="predicted"/>
<feature type="transmembrane region" description="Helical" evidence="3">
    <location>
        <begin position="40"/>
        <end position="59"/>
    </location>
</feature>
<dbReference type="Pfam" id="PF26347">
    <property type="entry name" value="YtrI_sporulation"/>
    <property type="match status" value="1"/>
</dbReference>
<keyword evidence="3" id="KW-1133">Transmembrane helix</keyword>
<sequence length="185" mass="20569">MGMASERIRQRRTGSGNGCGKEGAAVLLPRRPTAEERRRLTAFVFGLLVGALFMLLEVGGELNRLTLERARLITENAHLAERLAKAEDENGAWDRRVRVKDVDIRLEPLESARVEQALRRHLLADARFLIGKSIADVADAGDVLFRAFDRRAVDVDGRTYVVRLKGLIVAPTLVLYVAVEQKEGP</sequence>
<dbReference type="EMBL" id="JXBB01000063">
    <property type="protein sequence ID" value="OAR03320.1"/>
    <property type="molecule type" value="Genomic_DNA"/>
</dbReference>
<keyword evidence="3" id="KW-0472">Membrane</keyword>
<evidence type="ECO:0000313" key="6">
    <source>
        <dbReference type="Proteomes" id="UP000243024"/>
    </source>
</evidence>
<organism evidence="5 6">
    <name type="scientific">Hydrogenibacillus schlegelii</name>
    <name type="common">Bacillus schlegelii</name>
    <dbReference type="NCBI Taxonomy" id="1484"/>
    <lineage>
        <taxon>Bacteria</taxon>
        <taxon>Bacillati</taxon>
        <taxon>Bacillota</taxon>
        <taxon>Bacilli</taxon>
        <taxon>Bacillales</taxon>
        <taxon>Bacillales Family X. Incertae Sedis</taxon>
        <taxon>Hydrogenibacillus</taxon>
    </lineage>
</organism>
<keyword evidence="3" id="KW-0812">Transmembrane</keyword>
<feature type="coiled-coil region" evidence="1">
    <location>
        <begin position="62"/>
        <end position="89"/>
    </location>
</feature>
<feature type="domain" description="Sporulation membrane protein YtrI C-terminal" evidence="4">
    <location>
        <begin position="114"/>
        <end position="179"/>
    </location>
</feature>
<reference evidence="5 6" key="1">
    <citation type="submission" date="2015-09" db="EMBL/GenBank/DDBJ databases">
        <title>Draft genome sequence of Hydrogenibacillus schlegelii DSM 2000.</title>
        <authorList>
            <person name="Hemp J."/>
        </authorList>
    </citation>
    <scope>NUCLEOTIDE SEQUENCE [LARGE SCALE GENOMIC DNA]</scope>
    <source>
        <strain evidence="5 6">MA 48</strain>
    </source>
</reference>
<feature type="region of interest" description="Disordered" evidence="2">
    <location>
        <begin position="1"/>
        <end position="24"/>
    </location>
</feature>
<dbReference type="InterPro" id="IPR058620">
    <property type="entry name" value="YtrI_C"/>
</dbReference>
<evidence type="ECO:0000256" key="1">
    <source>
        <dbReference type="SAM" id="Coils"/>
    </source>
</evidence>